<sequence>MRRGYLFLFVVISALQLLSAGDSPVVHHVQGFVGGSAHLFCVLERTYDVLKKVNGLYFQKTARDGTETFINGFYTREVKVLPEYKNRTIINKEDLSMEMSELSLADEGEYTCIPFVSGEPRNQTKFHLTVTANYSVPIITVQGCGSGPASHNCVIECSSSGGFPLSNVTWSAVGNEMSSLLRDEGEPVFMQDNRSHLWNVSHTVTLNCSQELKITCSVGGVMSPAVTVCLPARTRDMIVPIIACAVLLLVSIAISVIVICTRCRRTQTSAEHSTDAELVYLK</sequence>
<dbReference type="PROSITE" id="PS50835">
    <property type="entry name" value="IG_LIKE"/>
    <property type="match status" value="1"/>
</dbReference>
<dbReference type="InterPro" id="IPR036179">
    <property type="entry name" value="Ig-like_dom_sf"/>
</dbReference>
<dbReference type="GO" id="GO:0009897">
    <property type="term" value="C:external side of plasma membrane"/>
    <property type="evidence" value="ECO:0007669"/>
    <property type="project" value="TreeGrafter"/>
</dbReference>
<dbReference type="GO" id="GO:0006955">
    <property type="term" value="P:immune response"/>
    <property type="evidence" value="ECO:0007669"/>
    <property type="project" value="TreeGrafter"/>
</dbReference>
<feature type="chain" id="PRO_5024287614" description="Ig-like domain-containing protein" evidence="12">
    <location>
        <begin position="21"/>
        <end position="282"/>
    </location>
</feature>
<evidence type="ECO:0000256" key="1">
    <source>
        <dbReference type="ARBA" id="ARBA00004251"/>
    </source>
</evidence>
<protein>
    <recommendedName>
        <fullName evidence="13">Ig-like domain-containing protein</fullName>
    </recommendedName>
</protein>
<evidence type="ECO:0000256" key="10">
    <source>
        <dbReference type="ARBA" id="ARBA00023319"/>
    </source>
</evidence>
<dbReference type="InterPro" id="IPR007110">
    <property type="entry name" value="Ig-like_dom"/>
</dbReference>
<dbReference type="PANTHER" id="PTHR25466:SF2">
    <property type="entry name" value="T-LYMPHOCYTE ACTIVATION ANTIGEN CD86"/>
    <property type="match status" value="1"/>
</dbReference>
<dbReference type="InterPro" id="IPR013162">
    <property type="entry name" value="CD80_C2-set"/>
</dbReference>
<evidence type="ECO:0000256" key="12">
    <source>
        <dbReference type="SAM" id="SignalP"/>
    </source>
</evidence>
<dbReference type="EMBL" id="VFJC01000015">
    <property type="protein sequence ID" value="KAB5550075.1"/>
    <property type="molecule type" value="Genomic_DNA"/>
</dbReference>
<keyword evidence="10" id="KW-0393">Immunoglobulin domain</keyword>
<dbReference type="GO" id="GO:0007166">
    <property type="term" value="P:cell surface receptor signaling pathway"/>
    <property type="evidence" value="ECO:0007669"/>
    <property type="project" value="TreeGrafter"/>
</dbReference>
<reference evidence="14 15" key="1">
    <citation type="submission" date="2019-06" db="EMBL/GenBank/DDBJ databases">
        <title>A chromosome-scale genome assembly of the striped catfish, Pangasianodon hypophthalmus.</title>
        <authorList>
            <person name="Wen M."/>
            <person name="Zahm M."/>
            <person name="Roques C."/>
            <person name="Cabau C."/>
            <person name="Klopp C."/>
            <person name="Donnadieu C."/>
            <person name="Jouanno E."/>
            <person name="Avarre J.-C."/>
            <person name="Campet M."/>
            <person name="Ha T.T.T."/>
            <person name="Dugue R."/>
            <person name="Lampietro C."/>
            <person name="Louis A."/>
            <person name="Herpin A."/>
            <person name="Echchiki A."/>
            <person name="Berthelot C."/>
            <person name="Parey E."/>
            <person name="Roest-Crollius H."/>
            <person name="Braasch I."/>
            <person name="Postlethwait J."/>
            <person name="Bobe J."/>
            <person name="Montfort J."/>
            <person name="Bouchez O."/>
            <person name="Begum T."/>
            <person name="Schartl M."/>
            <person name="Guiguen Y."/>
        </authorList>
    </citation>
    <scope>NUCLEOTIDE SEQUENCE [LARGE SCALE GENOMIC DNA]</scope>
    <source>
        <strain evidence="14 15">Indonesia</strain>
        <tissue evidence="14">Blood</tissue>
    </source>
</reference>
<dbReference type="SUPFAM" id="SSF48726">
    <property type="entry name" value="Immunoglobulin"/>
    <property type="match status" value="2"/>
</dbReference>
<feature type="domain" description="Ig-like" evidence="13">
    <location>
        <begin position="137"/>
        <end position="227"/>
    </location>
</feature>
<dbReference type="Pfam" id="PF07686">
    <property type="entry name" value="V-set"/>
    <property type="match status" value="1"/>
</dbReference>
<keyword evidence="6 11" id="KW-0472">Membrane</keyword>
<dbReference type="GO" id="GO:0042102">
    <property type="term" value="P:positive regulation of T cell proliferation"/>
    <property type="evidence" value="ECO:0007669"/>
    <property type="project" value="TreeGrafter"/>
</dbReference>
<evidence type="ECO:0000259" key="13">
    <source>
        <dbReference type="PROSITE" id="PS50835"/>
    </source>
</evidence>
<dbReference type="Proteomes" id="UP000327468">
    <property type="component" value="Chromosome 14"/>
</dbReference>
<dbReference type="AlphaFoldDB" id="A0A5N5M4U5"/>
<dbReference type="GO" id="GO:0031295">
    <property type="term" value="P:T cell costimulation"/>
    <property type="evidence" value="ECO:0007669"/>
    <property type="project" value="TreeGrafter"/>
</dbReference>
<feature type="transmembrane region" description="Helical" evidence="11">
    <location>
        <begin position="237"/>
        <end position="260"/>
    </location>
</feature>
<feature type="signal peptide" evidence="12">
    <location>
        <begin position="1"/>
        <end position="20"/>
    </location>
</feature>
<evidence type="ECO:0000313" key="14">
    <source>
        <dbReference type="EMBL" id="KAB5550075.1"/>
    </source>
</evidence>
<keyword evidence="5 11" id="KW-1133">Transmembrane helix</keyword>
<evidence type="ECO:0000256" key="3">
    <source>
        <dbReference type="ARBA" id="ARBA00022692"/>
    </source>
</evidence>
<comment type="subcellular location">
    <subcellularLocation>
        <location evidence="1">Cell membrane</location>
        <topology evidence="1">Single-pass type I membrane protein</topology>
    </subcellularLocation>
</comment>
<keyword evidence="8" id="KW-0675">Receptor</keyword>
<dbReference type="GO" id="GO:0071222">
    <property type="term" value="P:cellular response to lipopolysaccharide"/>
    <property type="evidence" value="ECO:0007669"/>
    <property type="project" value="TreeGrafter"/>
</dbReference>
<evidence type="ECO:0000256" key="9">
    <source>
        <dbReference type="ARBA" id="ARBA00023180"/>
    </source>
</evidence>
<evidence type="ECO:0000313" key="15">
    <source>
        <dbReference type="Proteomes" id="UP000327468"/>
    </source>
</evidence>
<dbReference type="Pfam" id="PF08205">
    <property type="entry name" value="C2-set_2"/>
    <property type="match status" value="1"/>
</dbReference>
<keyword evidence="7" id="KW-1015">Disulfide bond</keyword>
<keyword evidence="15" id="KW-1185">Reference proteome</keyword>
<comment type="caution">
    <text evidence="14">The sequence shown here is derived from an EMBL/GenBank/DDBJ whole genome shotgun (WGS) entry which is preliminary data.</text>
</comment>
<proteinExistence type="predicted"/>
<keyword evidence="2" id="KW-1003">Cell membrane</keyword>
<evidence type="ECO:0000256" key="8">
    <source>
        <dbReference type="ARBA" id="ARBA00023170"/>
    </source>
</evidence>
<organism evidence="14 15">
    <name type="scientific">Pangasianodon hypophthalmus</name>
    <name type="common">Striped catfish</name>
    <name type="synonym">Helicophagus hypophthalmus</name>
    <dbReference type="NCBI Taxonomy" id="310915"/>
    <lineage>
        <taxon>Eukaryota</taxon>
        <taxon>Metazoa</taxon>
        <taxon>Chordata</taxon>
        <taxon>Craniata</taxon>
        <taxon>Vertebrata</taxon>
        <taxon>Euteleostomi</taxon>
        <taxon>Actinopterygii</taxon>
        <taxon>Neopterygii</taxon>
        <taxon>Teleostei</taxon>
        <taxon>Ostariophysi</taxon>
        <taxon>Siluriformes</taxon>
        <taxon>Pangasiidae</taxon>
        <taxon>Pangasianodon</taxon>
    </lineage>
</organism>
<dbReference type="GO" id="GO:0042130">
    <property type="term" value="P:negative regulation of T cell proliferation"/>
    <property type="evidence" value="ECO:0007669"/>
    <property type="project" value="TreeGrafter"/>
</dbReference>
<dbReference type="InterPro" id="IPR013783">
    <property type="entry name" value="Ig-like_fold"/>
</dbReference>
<gene>
    <name evidence="14" type="ORF">PHYPO_G00049550</name>
</gene>
<keyword evidence="3 11" id="KW-0812">Transmembrane</keyword>
<keyword evidence="9" id="KW-0325">Glycoprotein</keyword>
<keyword evidence="4 12" id="KW-0732">Signal</keyword>
<evidence type="ECO:0000256" key="6">
    <source>
        <dbReference type="ARBA" id="ARBA00023136"/>
    </source>
</evidence>
<evidence type="ECO:0000256" key="5">
    <source>
        <dbReference type="ARBA" id="ARBA00022989"/>
    </source>
</evidence>
<dbReference type="PANTHER" id="PTHR25466">
    <property type="entry name" value="T-LYMPHOCYTE ACTIVATION ANTIGEN"/>
    <property type="match status" value="1"/>
</dbReference>
<evidence type="ECO:0000256" key="7">
    <source>
        <dbReference type="ARBA" id="ARBA00023157"/>
    </source>
</evidence>
<evidence type="ECO:0000256" key="4">
    <source>
        <dbReference type="ARBA" id="ARBA00022729"/>
    </source>
</evidence>
<evidence type="ECO:0000256" key="2">
    <source>
        <dbReference type="ARBA" id="ARBA00022475"/>
    </source>
</evidence>
<dbReference type="InterPro" id="IPR051713">
    <property type="entry name" value="T-cell_Activation_Regulation"/>
</dbReference>
<name>A0A5N5M4U5_PANHP</name>
<accession>A0A5N5M4U5</accession>
<dbReference type="Gene3D" id="2.60.40.10">
    <property type="entry name" value="Immunoglobulins"/>
    <property type="match status" value="2"/>
</dbReference>
<evidence type="ECO:0000256" key="11">
    <source>
        <dbReference type="SAM" id="Phobius"/>
    </source>
</evidence>
<dbReference type="InterPro" id="IPR013106">
    <property type="entry name" value="Ig_V-set"/>
</dbReference>